<reference evidence="2 3" key="1">
    <citation type="submission" date="2018-05" db="EMBL/GenBank/DDBJ databases">
        <title>Draft genome of Methanospirillum stamsii Pt1.</title>
        <authorList>
            <person name="Dueholm M.S."/>
            <person name="Nielsen P.H."/>
            <person name="Bakmann L.F."/>
            <person name="Otzen D.E."/>
        </authorList>
    </citation>
    <scope>NUCLEOTIDE SEQUENCE [LARGE SCALE GENOMIC DNA]</scope>
    <source>
        <strain evidence="2 3">Pt1</strain>
    </source>
</reference>
<gene>
    <name evidence="2" type="ORF">DLD82_03995</name>
</gene>
<accession>A0A2V2NJF7</accession>
<dbReference type="GeneID" id="97609525"/>
<dbReference type="RefSeq" id="WP_109939816.1">
    <property type="nucleotide sequence ID" value="NZ_CP176366.1"/>
</dbReference>
<protein>
    <submittedName>
        <fullName evidence="2">Uncharacterized protein</fullName>
    </submittedName>
</protein>
<dbReference type="OrthoDB" id="117459at2157"/>
<comment type="caution">
    <text evidence="2">The sequence shown here is derived from an EMBL/GenBank/DDBJ whole genome shotgun (WGS) entry which is preliminary data.</text>
</comment>
<evidence type="ECO:0000313" key="2">
    <source>
        <dbReference type="EMBL" id="PWR75751.1"/>
    </source>
</evidence>
<keyword evidence="1" id="KW-0472">Membrane</keyword>
<dbReference type="Proteomes" id="UP000245934">
    <property type="component" value="Unassembled WGS sequence"/>
</dbReference>
<keyword evidence="1" id="KW-0812">Transmembrane</keyword>
<name>A0A2V2NJF7_9EURY</name>
<proteinExistence type="predicted"/>
<dbReference type="AlphaFoldDB" id="A0A2V2NJF7"/>
<keyword evidence="1" id="KW-1133">Transmembrane helix</keyword>
<evidence type="ECO:0000256" key="1">
    <source>
        <dbReference type="SAM" id="Phobius"/>
    </source>
</evidence>
<keyword evidence="3" id="KW-1185">Reference proteome</keyword>
<sequence>MNVPLILLLTITMVLIPLSCLGVIADNSLYSTDFVDAEGWETNSNNSFYLDEQSGRYHYLIEGGTGSYAAFPLENPYTGSFTLEFDVYPVKTEEKSSFRFGLGTANLDSQKGPLVIAELNNQNEENAFSLVAISQENLRSKTFSIPGKENYSGKRVRFEDGEEYHIRLTWYPADSRVSMTVTKPGEETPLFSHFVKVSGKIEELTHLFMTSTGEGQNGMKAEGFIDNISLNALSTVSEQKTPSFTETEITPTPTLVTEPEIEPMVTIAPIDTIPVRTPLPAPPTPTPTQKSGLCPIVGVFALFAAIFLIKRA</sequence>
<feature type="transmembrane region" description="Helical" evidence="1">
    <location>
        <begin position="290"/>
        <end position="309"/>
    </location>
</feature>
<evidence type="ECO:0000313" key="3">
    <source>
        <dbReference type="Proteomes" id="UP000245934"/>
    </source>
</evidence>
<organism evidence="2 3">
    <name type="scientific">Methanospirillum stamsii</name>
    <dbReference type="NCBI Taxonomy" id="1277351"/>
    <lineage>
        <taxon>Archaea</taxon>
        <taxon>Methanobacteriati</taxon>
        <taxon>Methanobacteriota</taxon>
        <taxon>Stenosarchaea group</taxon>
        <taxon>Methanomicrobia</taxon>
        <taxon>Methanomicrobiales</taxon>
        <taxon>Methanospirillaceae</taxon>
        <taxon>Methanospirillum</taxon>
    </lineage>
</organism>
<dbReference type="EMBL" id="QGMZ01000008">
    <property type="protein sequence ID" value="PWR75751.1"/>
    <property type="molecule type" value="Genomic_DNA"/>
</dbReference>